<dbReference type="GO" id="GO:0042602">
    <property type="term" value="F:riboflavin reductase (NADPH) activity"/>
    <property type="evidence" value="ECO:0007669"/>
    <property type="project" value="TreeGrafter"/>
</dbReference>
<keyword evidence="1" id="KW-0560">Oxidoreductase</keyword>
<dbReference type="InterPro" id="IPR012349">
    <property type="entry name" value="Split_barrel_FMN-bd"/>
</dbReference>
<dbReference type="SMART" id="SM00903">
    <property type="entry name" value="Flavin_Reduct"/>
    <property type="match status" value="1"/>
</dbReference>
<evidence type="ECO:0000313" key="4">
    <source>
        <dbReference type="Proteomes" id="UP000199558"/>
    </source>
</evidence>
<dbReference type="InterPro" id="IPR002563">
    <property type="entry name" value="Flavin_Rdtase-like_dom"/>
</dbReference>
<dbReference type="SUPFAM" id="SSF50475">
    <property type="entry name" value="FMN-binding split barrel"/>
    <property type="match status" value="1"/>
</dbReference>
<dbReference type="Proteomes" id="UP000199558">
    <property type="component" value="Unassembled WGS sequence"/>
</dbReference>
<reference evidence="4" key="1">
    <citation type="submission" date="2016-06" db="EMBL/GenBank/DDBJ databases">
        <authorList>
            <person name="Varghese N."/>
            <person name="Submissions Spin"/>
        </authorList>
    </citation>
    <scope>NUCLEOTIDE SEQUENCE [LARGE SCALE GENOMIC DNA]</scope>
    <source>
        <strain evidence="4">DSM 45794</strain>
    </source>
</reference>
<proteinExistence type="predicted"/>
<dbReference type="PANTHER" id="PTHR30466">
    <property type="entry name" value="FLAVIN REDUCTASE"/>
    <property type="match status" value="1"/>
</dbReference>
<organism evidence="3 4">
    <name type="scientific">Micromonospora sediminicola</name>
    <dbReference type="NCBI Taxonomy" id="946078"/>
    <lineage>
        <taxon>Bacteria</taxon>
        <taxon>Bacillati</taxon>
        <taxon>Actinomycetota</taxon>
        <taxon>Actinomycetes</taxon>
        <taxon>Micromonosporales</taxon>
        <taxon>Micromonosporaceae</taxon>
        <taxon>Micromonospora</taxon>
    </lineage>
</organism>
<evidence type="ECO:0000259" key="2">
    <source>
        <dbReference type="SMART" id="SM00903"/>
    </source>
</evidence>
<dbReference type="STRING" id="946078.GA0070622_3136"/>
<keyword evidence="4" id="KW-1185">Reference proteome</keyword>
<evidence type="ECO:0000313" key="3">
    <source>
        <dbReference type="EMBL" id="SBT66119.1"/>
    </source>
</evidence>
<dbReference type="RefSeq" id="WP_091573952.1">
    <property type="nucleotide sequence ID" value="NZ_FLRH01000003.1"/>
</dbReference>
<dbReference type="PANTHER" id="PTHR30466:SF1">
    <property type="entry name" value="FMN REDUCTASE (NADH) RUTF"/>
    <property type="match status" value="1"/>
</dbReference>
<sequence length="177" mass="19347">MIPADSRERADARREALDPADFRAAMASFPTGVTVVTTRDADGVPYGFTANSFCSVSLEPPLVLVCLARSAHSYPVFAGCERFAVSILQSHHTELARRFASKREDKFAQGRFRRTAGGLTVVDGAAAVLECDRYRQYEAGDHVILLGLVRTAQLAPTRDPVLYVERTFGTVGPATRR</sequence>
<name>A0A1A9BAW2_9ACTN</name>
<dbReference type="EMBL" id="FLRH01000003">
    <property type="protein sequence ID" value="SBT66119.1"/>
    <property type="molecule type" value="Genomic_DNA"/>
</dbReference>
<evidence type="ECO:0000256" key="1">
    <source>
        <dbReference type="ARBA" id="ARBA00023002"/>
    </source>
</evidence>
<protein>
    <submittedName>
        <fullName evidence="3">Flavin reductase ActVB</fullName>
    </submittedName>
</protein>
<gene>
    <name evidence="3" type="ORF">GA0070622_3136</name>
</gene>
<dbReference type="InterPro" id="IPR050268">
    <property type="entry name" value="NADH-dep_flavin_reductase"/>
</dbReference>
<accession>A0A1A9BAW2</accession>
<dbReference type="Pfam" id="PF01613">
    <property type="entry name" value="Flavin_Reduct"/>
    <property type="match status" value="1"/>
</dbReference>
<dbReference type="OrthoDB" id="9792858at2"/>
<dbReference type="GO" id="GO:0010181">
    <property type="term" value="F:FMN binding"/>
    <property type="evidence" value="ECO:0007669"/>
    <property type="project" value="InterPro"/>
</dbReference>
<dbReference type="Gene3D" id="2.30.110.10">
    <property type="entry name" value="Electron Transport, Fmn-binding Protein, Chain A"/>
    <property type="match status" value="1"/>
</dbReference>
<dbReference type="AlphaFoldDB" id="A0A1A9BAW2"/>
<feature type="domain" description="Flavin reductase like" evidence="2">
    <location>
        <begin position="26"/>
        <end position="170"/>
    </location>
</feature>
<dbReference type="GO" id="GO:0006208">
    <property type="term" value="P:pyrimidine nucleobase catabolic process"/>
    <property type="evidence" value="ECO:0007669"/>
    <property type="project" value="TreeGrafter"/>
</dbReference>